<feature type="domain" description="Origin recognition complex subunit 4 C-terminal" evidence="6">
    <location>
        <begin position="32"/>
        <end position="221"/>
    </location>
</feature>
<comment type="subcellular location">
    <subcellularLocation>
        <location evidence="1">Nucleus</location>
    </subcellularLocation>
</comment>
<evidence type="ECO:0000259" key="6">
    <source>
        <dbReference type="Pfam" id="PF14629"/>
    </source>
</evidence>
<dbReference type="GO" id="GO:0005664">
    <property type="term" value="C:nuclear origin of replication recognition complex"/>
    <property type="evidence" value="ECO:0007669"/>
    <property type="project" value="TreeGrafter"/>
</dbReference>
<accession>A0A7M5WW12</accession>
<dbReference type="PANTHER" id="PTHR12087">
    <property type="entry name" value="ORIGIN RECOGNITION COMPLEX SUBUNIT 4"/>
    <property type="match status" value="1"/>
</dbReference>
<evidence type="ECO:0000256" key="3">
    <source>
        <dbReference type="ARBA" id="ARBA00022705"/>
    </source>
</evidence>
<dbReference type="PANTHER" id="PTHR12087:SF0">
    <property type="entry name" value="ORIGIN RECOGNITION COMPLEX SUBUNIT 4"/>
    <property type="match status" value="1"/>
</dbReference>
<protein>
    <recommendedName>
        <fullName evidence="2">Origin recognition complex subunit 4</fullName>
    </recommendedName>
</protein>
<dbReference type="OrthoDB" id="343623at2759"/>
<keyword evidence="3" id="KW-0235">DNA replication</keyword>
<organism evidence="7 8">
    <name type="scientific">Clytia hemisphaerica</name>
    <dbReference type="NCBI Taxonomy" id="252671"/>
    <lineage>
        <taxon>Eukaryota</taxon>
        <taxon>Metazoa</taxon>
        <taxon>Cnidaria</taxon>
        <taxon>Hydrozoa</taxon>
        <taxon>Hydroidolina</taxon>
        <taxon>Leptothecata</taxon>
        <taxon>Obeliida</taxon>
        <taxon>Clytiidae</taxon>
        <taxon>Clytia</taxon>
    </lineage>
</organism>
<reference evidence="7" key="1">
    <citation type="submission" date="2021-01" db="UniProtKB">
        <authorList>
            <consortium name="EnsemblMetazoa"/>
        </authorList>
    </citation>
    <scope>IDENTIFICATION</scope>
</reference>
<dbReference type="GO" id="GO:0003688">
    <property type="term" value="F:DNA replication origin binding"/>
    <property type="evidence" value="ECO:0007669"/>
    <property type="project" value="TreeGrafter"/>
</dbReference>
<name>A0A7M5WW12_9CNID</name>
<dbReference type="Pfam" id="PF14629">
    <property type="entry name" value="ORC4_C"/>
    <property type="match status" value="1"/>
</dbReference>
<dbReference type="InterPro" id="IPR032705">
    <property type="entry name" value="ORC4_C"/>
</dbReference>
<proteinExistence type="predicted"/>
<evidence type="ECO:0000256" key="4">
    <source>
        <dbReference type="ARBA" id="ARBA00023125"/>
    </source>
</evidence>
<keyword evidence="8" id="KW-1185">Reference proteome</keyword>
<keyword evidence="4" id="KW-0238">DNA-binding</keyword>
<evidence type="ECO:0000256" key="1">
    <source>
        <dbReference type="ARBA" id="ARBA00004123"/>
    </source>
</evidence>
<sequence>MWLSCWKKRVKSRYSHRAILTFPSYSFEEYVDIVSSFLKLSEDFSCKKFRDRWNRNLDENLSEGSVCCEILLKQYNLQKDFQSLIRLLTPVVYGISNKKPFISNTDFVEAYTSLHIDSKTALLNGLSTLELSLLVAAKHVFNRREGQPFNYEMVYNEYENFLKRRLSGMQNFNKAVAYKAYEHLISLELLKSTETLSINSTSKEFKAMTLLLEPSQIKEIVYRYPECPTELRQWADSMFVY</sequence>
<evidence type="ECO:0000313" key="8">
    <source>
        <dbReference type="Proteomes" id="UP000594262"/>
    </source>
</evidence>
<dbReference type="EnsemblMetazoa" id="CLYHEMT013947.1">
    <property type="protein sequence ID" value="CLYHEMP013947.1"/>
    <property type="gene ID" value="CLYHEMG013947"/>
</dbReference>
<dbReference type="Proteomes" id="UP000594262">
    <property type="component" value="Unplaced"/>
</dbReference>
<evidence type="ECO:0000256" key="2">
    <source>
        <dbReference type="ARBA" id="ARBA00019083"/>
    </source>
</evidence>
<dbReference type="GO" id="GO:0006270">
    <property type="term" value="P:DNA replication initiation"/>
    <property type="evidence" value="ECO:0007669"/>
    <property type="project" value="TreeGrafter"/>
</dbReference>
<evidence type="ECO:0000313" key="7">
    <source>
        <dbReference type="EnsemblMetazoa" id="CLYHEMP013947.1"/>
    </source>
</evidence>
<dbReference type="InterPro" id="IPR016527">
    <property type="entry name" value="ORC4"/>
</dbReference>
<dbReference type="AlphaFoldDB" id="A0A7M5WW12"/>
<keyword evidence="5" id="KW-0539">Nucleus</keyword>
<evidence type="ECO:0000256" key="5">
    <source>
        <dbReference type="ARBA" id="ARBA00023242"/>
    </source>
</evidence>